<evidence type="ECO:0008006" key="5">
    <source>
        <dbReference type="Google" id="ProtNLM"/>
    </source>
</evidence>
<evidence type="ECO:0000313" key="3">
    <source>
        <dbReference type="EMBL" id="PLW08642.1"/>
    </source>
</evidence>
<reference evidence="3 4" key="1">
    <citation type="submission" date="2017-11" db="EMBL/GenBank/DDBJ databases">
        <title>De novo assembly and phasing of dikaryotic genomes from two isolates of Puccinia coronata f. sp. avenae, the causal agent of oat crown rust.</title>
        <authorList>
            <person name="Miller M.E."/>
            <person name="Zhang Y."/>
            <person name="Omidvar V."/>
            <person name="Sperschneider J."/>
            <person name="Schwessinger B."/>
            <person name="Raley C."/>
            <person name="Palmer J.M."/>
            <person name="Garnica D."/>
            <person name="Upadhyaya N."/>
            <person name="Rathjen J."/>
            <person name="Taylor J.M."/>
            <person name="Park R.F."/>
            <person name="Dodds P.N."/>
            <person name="Hirsch C.D."/>
            <person name="Kianian S.F."/>
            <person name="Figueroa M."/>
        </authorList>
    </citation>
    <scope>NUCLEOTIDE SEQUENCE [LARGE SCALE GENOMIC DNA]</scope>
    <source>
        <strain evidence="3">12NC29</strain>
    </source>
</reference>
<keyword evidence="1" id="KW-0507">mRNA processing</keyword>
<dbReference type="GO" id="GO:0003676">
    <property type="term" value="F:nucleic acid binding"/>
    <property type="evidence" value="ECO:0007669"/>
    <property type="project" value="InterPro"/>
</dbReference>
<protein>
    <recommendedName>
        <fullName evidence="5">CCHC-type domain-containing protein</fullName>
    </recommendedName>
</protein>
<name>A0A2N5S5W6_9BASI</name>
<sequence>MSNPPLGSSTGKNVPPPKPELPFVAQSTNVSVHPEAKTTGIKQLKPPGPDSNYLNWSWVLDIHFRLTGVMYLLELDEKQVKLAAPRVSLEQDNLAVCSVIAKSIHPANIHYFCQFNTNACGLWNLLKTAHQDTTSGGVMYWLRKMTLSRMTGNDIVTHLDEMALIYEKLNLLVFANSPLTMEDIYVLAMLTLLPPDWLFCVLSMMNNARISPNCIINSSKQEDLRRKACTEDLANTKSVSKTQTHPPDKPRPGSSRYFCTVCKKHGHSLKRCTEAASILFRPETPQKQHGQKLARGHHHLLPFPPHHR</sequence>
<dbReference type="OrthoDB" id="2507040at2759"/>
<keyword evidence="4" id="KW-1185">Reference proteome</keyword>
<dbReference type="PANTHER" id="PTHR33246">
    <property type="entry name" value="CCHC-TYPE DOMAIN-CONTAINING PROTEIN"/>
    <property type="match status" value="1"/>
</dbReference>
<accession>A0A2N5S5W6</accession>
<organism evidence="3 4">
    <name type="scientific">Puccinia coronata f. sp. avenae</name>
    <dbReference type="NCBI Taxonomy" id="200324"/>
    <lineage>
        <taxon>Eukaryota</taxon>
        <taxon>Fungi</taxon>
        <taxon>Dikarya</taxon>
        <taxon>Basidiomycota</taxon>
        <taxon>Pucciniomycotina</taxon>
        <taxon>Pucciniomycetes</taxon>
        <taxon>Pucciniales</taxon>
        <taxon>Pucciniaceae</taxon>
        <taxon>Puccinia</taxon>
    </lineage>
</organism>
<dbReference type="InterPro" id="IPR036875">
    <property type="entry name" value="Znf_CCHC_sf"/>
</dbReference>
<proteinExistence type="predicted"/>
<dbReference type="PANTHER" id="PTHR33246:SF51">
    <property type="entry name" value="MYB_SANT-LIKE DOMAIN-CONTAINING PROTEIN"/>
    <property type="match status" value="1"/>
</dbReference>
<evidence type="ECO:0000256" key="2">
    <source>
        <dbReference type="SAM" id="MobiDB-lite"/>
    </source>
</evidence>
<comment type="caution">
    <text evidence="3">The sequence shown here is derived from an EMBL/GenBank/DDBJ whole genome shotgun (WGS) entry which is preliminary data.</text>
</comment>
<evidence type="ECO:0000256" key="1">
    <source>
        <dbReference type="ARBA" id="ARBA00022664"/>
    </source>
</evidence>
<dbReference type="Pfam" id="PF14223">
    <property type="entry name" value="Retrotran_gag_2"/>
    <property type="match status" value="1"/>
</dbReference>
<dbReference type="STRING" id="200324.A0A2N5S5W6"/>
<dbReference type="Proteomes" id="UP000235388">
    <property type="component" value="Unassembled WGS sequence"/>
</dbReference>
<dbReference type="GO" id="GO:0006397">
    <property type="term" value="P:mRNA processing"/>
    <property type="evidence" value="ECO:0007669"/>
    <property type="project" value="UniProtKB-KW"/>
</dbReference>
<feature type="region of interest" description="Disordered" evidence="2">
    <location>
        <begin position="1"/>
        <end position="23"/>
    </location>
</feature>
<dbReference type="SUPFAM" id="SSF57756">
    <property type="entry name" value="Retrovirus zinc finger-like domains"/>
    <property type="match status" value="1"/>
</dbReference>
<gene>
    <name evidence="3" type="ORF">PCANC_25058</name>
</gene>
<dbReference type="EMBL" id="PGCJ01001149">
    <property type="protein sequence ID" value="PLW08642.1"/>
    <property type="molecule type" value="Genomic_DNA"/>
</dbReference>
<dbReference type="AlphaFoldDB" id="A0A2N5S5W6"/>
<feature type="compositionally biased region" description="Basic residues" evidence="2">
    <location>
        <begin position="289"/>
        <end position="308"/>
    </location>
</feature>
<feature type="region of interest" description="Disordered" evidence="2">
    <location>
        <begin position="284"/>
        <end position="308"/>
    </location>
</feature>
<evidence type="ECO:0000313" key="4">
    <source>
        <dbReference type="Proteomes" id="UP000235388"/>
    </source>
</evidence>
<feature type="compositionally biased region" description="Polar residues" evidence="2">
    <location>
        <begin position="1"/>
        <end position="12"/>
    </location>
</feature>
<dbReference type="GO" id="GO:0008270">
    <property type="term" value="F:zinc ion binding"/>
    <property type="evidence" value="ECO:0007669"/>
    <property type="project" value="InterPro"/>
</dbReference>